<evidence type="ECO:0000313" key="4">
    <source>
        <dbReference type="Proteomes" id="UP000728032"/>
    </source>
</evidence>
<name>A0A7R9LR06_9ACAR</name>
<dbReference type="AlphaFoldDB" id="A0A7R9LR06"/>
<gene>
    <name evidence="3" type="ORF">ONB1V03_LOCUS5649</name>
</gene>
<dbReference type="OrthoDB" id="284782at2759"/>
<dbReference type="SUPFAM" id="SSF50978">
    <property type="entry name" value="WD40 repeat-like"/>
    <property type="match status" value="1"/>
</dbReference>
<dbReference type="Gene3D" id="2.130.10.10">
    <property type="entry name" value="YVTN repeat-like/Quinoprotein amine dehydrogenase"/>
    <property type="match status" value="1"/>
</dbReference>
<accession>A0A7R9LR06</accession>
<protein>
    <submittedName>
        <fullName evidence="3">Uncharacterized protein</fullName>
    </submittedName>
</protein>
<sequence>MSLDLVTELFGHNDRVWCVRWHPSGHTLASCGADKTIRLWAKSLFVPSVQSSIPSETPVEPAVEPSTPENTI</sequence>
<organism evidence="3">
    <name type="scientific">Oppiella nova</name>
    <dbReference type="NCBI Taxonomy" id="334625"/>
    <lineage>
        <taxon>Eukaryota</taxon>
        <taxon>Metazoa</taxon>
        <taxon>Ecdysozoa</taxon>
        <taxon>Arthropoda</taxon>
        <taxon>Chelicerata</taxon>
        <taxon>Arachnida</taxon>
        <taxon>Acari</taxon>
        <taxon>Acariformes</taxon>
        <taxon>Sarcoptiformes</taxon>
        <taxon>Oribatida</taxon>
        <taxon>Brachypylina</taxon>
        <taxon>Oppioidea</taxon>
        <taxon>Oppiidae</taxon>
        <taxon>Oppiella</taxon>
    </lineage>
</organism>
<evidence type="ECO:0000256" key="1">
    <source>
        <dbReference type="PROSITE-ProRule" id="PRU00221"/>
    </source>
</evidence>
<proteinExistence type="predicted"/>
<reference evidence="3" key="1">
    <citation type="submission" date="2020-11" db="EMBL/GenBank/DDBJ databases">
        <authorList>
            <person name="Tran Van P."/>
        </authorList>
    </citation>
    <scope>NUCLEOTIDE SEQUENCE</scope>
</reference>
<dbReference type="EMBL" id="CAJPVJ010002321">
    <property type="protein sequence ID" value="CAG2166122.1"/>
    <property type="molecule type" value="Genomic_DNA"/>
</dbReference>
<dbReference type="Pfam" id="PF00400">
    <property type="entry name" value="WD40"/>
    <property type="match status" value="1"/>
</dbReference>
<dbReference type="SMART" id="SM00320">
    <property type="entry name" value="WD40"/>
    <property type="match status" value="1"/>
</dbReference>
<feature type="region of interest" description="Disordered" evidence="2">
    <location>
        <begin position="52"/>
        <end position="72"/>
    </location>
</feature>
<dbReference type="PROSITE" id="PS50082">
    <property type="entry name" value="WD_REPEATS_2"/>
    <property type="match status" value="1"/>
</dbReference>
<dbReference type="InterPro" id="IPR036322">
    <property type="entry name" value="WD40_repeat_dom_sf"/>
</dbReference>
<keyword evidence="1" id="KW-0853">WD repeat</keyword>
<keyword evidence="4" id="KW-1185">Reference proteome</keyword>
<evidence type="ECO:0000256" key="2">
    <source>
        <dbReference type="SAM" id="MobiDB-lite"/>
    </source>
</evidence>
<feature type="repeat" description="WD" evidence="1">
    <location>
        <begin position="9"/>
        <end position="40"/>
    </location>
</feature>
<dbReference type="EMBL" id="OC917146">
    <property type="protein sequence ID" value="CAD7646292.1"/>
    <property type="molecule type" value="Genomic_DNA"/>
</dbReference>
<dbReference type="InterPro" id="IPR015943">
    <property type="entry name" value="WD40/YVTN_repeat-like_dom_sf"/>
</dbReference>
<dbReference type="InterPro" id="IPR001680">
    <property type="entry name" value="WD40_rpt"/>
</dbReference>
<dbReference type="PROSITE" id="PS50294">
    <property type="entry name" value="WD_REPEATS_REGION"/>
    <property type="match status" value="1"/>
</dbReference>
<evidence type="ECO:0000313" key="3">
    <source>
        <dbReference type="EMBL" id="CAD7646292.1"/>
    </source>
</evidence>
<dbReference type="Proteomes" id="UP000728032">
    <property type="component" value="Unassembled WGS sequence"/>
</dbReference>